<sequence>MTYSPIQLRPVHNEMSTTSVREGQTLISLLTVASTLPLTSLLPSMVSYVVCLGTFLLVGCWLLHRAGAHMVMQRKVLYPLLGIFFIFIVHTVSNPDFDVIIRTPTFVFTSLLAIFYIPRVIPVESYYRSVSRICAVLVIIGLPAIITGSYDFIISIDAWHSPDFLLGTSVEIYPLTSFLDNPNNMGILASFGAVAGLAEYQRTKQSLPKILFVTNILGVYLTLSRAAFLALGAILALHISRQLFGFKGLLISSLSGSFVAVLFFLQVSGLIPGPEFITQMSLNGRVALWDASFEAVNKKPLFGWGPGDTGEVIAPYVNVGDHVGQGPHNSFVRMAVDIGYLGGLLYAGLWMYAVMVSLSPTDNSYEYCTYYLVVGFVIFQLFGGMTMFGLSSTSVLGALVLGYTLRQASEKSEVEALDYYRLAGYTRDENLF</sequence>
<dbReference type="InterPro" id="IPR007016">
    <property type="entry name" value="O-antigen_ligase-rel_domated"/>
</dbReference>
<comment type="caution">
    <text evidence="7">The sequence shown here is derived from an EMBL/GenBank/DDBJ whole genome shotgun (WGS) entry which is preliminary data.</text>
</comment>
<dbReference type="eggNOG" id="arCOG08190">
    <property type="taxonomic scope" value="Archaea"/>
</dbReference>
<reference evidence="7 8" key="1">
    <citation type="journal article" date="2012" name="J. Bacteriol.">
        <title>Draft Genome Sequence of the Extremely Halophilic Archaeon Halogranum salarium B-1T.</title>
        <authorList>
            <person name="Kim K.K."/>
            <person name="Lee K.C."/>
            <person name="Lee J.S."/>
        </authorList>
    </citation>
    <scope>NUCLEOTIDE SEQUENCE [LARGE SCALE GENOMIC DNA]</scope>
    <source>
        <strain evidence="7 8">B-1</strain>
    </source>
</reference>
<protein>
    <recommendedName>
        <fullName evidence="6">O-antigen ligase-related domain-containing protein</fullName>
    </recommendedName>
</protein>
<feature type="transmembrane region" description="Helical" evidence="5">
    <location>
        <begin position="99"/>
        <end position="121"/>
    </location>
</feature>
<keyword evidence="2 5" id="KW-0812">Transmembrane</keyword>
<feature type="transmembrane region" description="Helical" evidence="5">
    <location>
        <begin position="249"/>
        <end position="271"/>
    </location>
</feature>
<dbReference type="GO" id="GO:0016020">
    <property type="term" value="C:membrane"/>
    <property type="evidence" value="ECO:0007669"/>
    <property type="project" value="UniProtKB-SubCell"/>
</dbReference>
<evidence type="ECO:0000256" key="5">
    <source>
        <dbReference type="SAM" id="Phobius"/>
    </source>
</evidence>
<keyword evidence="4 5" id="KW-0472">Membrane</keyword>
<feature type="transmembrane region" description="Helical" evidence="5">
    <location>
        <begin position="133"/>
        <end position="156"/>
    </location>
</feature>
<keyword evidence="3 5" id="KW-1133">Transmembrane helix</keyword>
<feature type="transmembrane region" description="Helical" evidence="5">
    <location>
        <begin position="370"/>
        <end position="403"/>
    </location>
</feature>
<evidence type="ECO:0000313" key="8">
    <source>
        <dbReference type="Proteomes" id="UP000007813"/>
    </source>
</evidence>
<dbReference type="AlphaFoldDB" id="J2ZY15"/>
<organism evidence="7 8">
    <name type="scientific">Halogranum salarium B-1</name>
    <dbReference type="NCBI Taxonomy" id="1210908"/>
    <lineage>
        <taxon>Archaea</taxon>
        <taxon>Methanobacteriati</taxon>
        <taxon>Methanobacteriota</taxon>
        <taxon>Stenosarchaea group</taxon>
        <taxon>Halobacteria</taxon>
        <taxon>Halobacteriales</taxon>
        <taxon>Haloferacaceae</taxon>
    </lineage>
</organism>
<evidence type="ECO:0000256" key="4">
    <source>
        <dbReference type="ARBA" id="ARBA00023136"/>
    </source>
</evidence>
<feature type="transmembrane region" description="Helical" evidence="5">
    <location>
        <begin position="212"/>
        <end position="237"/>
    </location>
</feature>
<dbReference type="EMBL" id="ALJD01000009">
    <property type="protein sequence ID" value="EJN57918.1"/>
    <property type="molecule type" value="Genomic_DNA"/>
</dbReference>
<proteinExistence type="predicted"/>
<feature type="transmembrane region" description="Helical" evidence="5">
    <location>
        <begin position="45"/>
        <end position="64"/>
    </location>
</feature>
<name>J2ZY15_9EURY</name>
<feature type="transmembrane region" description="Helical" evidence="5">
    <location>
        <begin position="76"/>
        <end position="93"/>
    </location>
</feature>
<dbReference type="InterPro" id="IPR051533">
    <property type="entry name" value="WaaL-like"/>
</dbReference>
<evidence type="ECO:0000256" key="3">
    <source>
        <dbReference type="ARBA" id="ARBA00022989"/>
    </source>
</evidence>
<feature type="domain" description="O-antigen ligase-related" evidence="6">
    <location>
        <begin position="211"/>
        <end position="346"/>
    </location>
</feature>
<dbReference type="PANTHER" id="PTHR37422">
    <property type="entry name" value="TEICHURONIC ACID BIOSYNTHESIS PROTEIN TUAE"/>
    <property type="match status" value="1"/>
</dbReference>
<evidence type="ECO:0000256" key="2">
    <source>
        <dbReference type="ARBA" id="ARBA00022692"/>
    </source>
</evidence>
<gene>
    <name evidence="7" type="ORF">HSB1_33350</name>
</gene>
<evidence type="ECO:0000259" key="6">
    <source>
        <dbReference type="Pfam" id="PF04932"/>
    </source>
</evidence>
<evidence type="ECO:0000256" key="1">
    <source>
        <dbReference type="ARBA" id="ARBA00004141"/>
    </source>
</evidence>
<feature type="transmembrane region" description="Helical" evidence="5">
    <location>
        <begin position="338"/>
        <end position="358"/>
    </location>
</feature>
<accession>J2ZY15</accession>
<comment type="subcellular location">
    <subcellularLocation>
        <location evidence="1">Membrane</location>
        <topology evidence="1">Multi-pass membrane protein</topology>
    </subcellularLocation>
</comment>
<dbReference type="Pfam" id="PF04932">
    <property type="entry name" value="Wzy_C"/>
    <property type="match status" value="1"/>
</dbReference>
<dbReference type="Proteomes" id="UP000007813">
    <property type="component" value="Unassembled WGS sequence"/>
</dbReference>
<evidence type="ECO:0000313" key="7">
    <source>
        <dbReference type="EMBL" id="EJN57918.1"/>
    </source>
</evidence>
<dbReference type="PANTHER" id="PTHR37422:SF13">
    <property type="entry name" value="LIPOPOLYSACCHARIDE BIOSYNTHESIS PROTEIN PA4999-RELATED"/>
    <property type="match status" value="1"/>
</dbReference>